<feature type="transmembrane region" description="Helical" evidence="1">
    <location>
        <begin position="22"/>
        <end position="51"/>
    </location>
</feature>
<name>A0ABU2K4D3_9ACTN</name>
<keyword evidence="1" id="KW-1133">Transmembrane helix</keyword>
<feature type="transmembrane region" description="Helical" evidence="1">
    <location>
        <begin position="328"/>
        <end position="349"/>
    </location>
</feature>
<feature type="transmembrane region" description="Helical" evidence="1">
    <location>
        <begin position="369"/>
        <end position="390"/>
    </location>
</feature>
<accession>A0ABU2K4D3</accession>
<gene>
    <name evidence="2" type="ORF">RM425_03930</name>
</gene>
<dbReference type="EMBL" id="JAVREI010000001">
    <property type="protein sequence ID" value="MDT0275039.1"/>
    <property type="molecule type" value="Genomic_DNA"/>
</dbReference>
<dbReference type="Pfam" id="PF19877">
    <property type="entry name" value="DUF6350"/>
    <property type="match status" value="1"/>
</dbReference>
<sequence>MVSLLARLPRKGSDDGDGPLPLVWLALAAAVVVSVAGLGVLALAVGVVSTLDPAGGPGAGGSVLLAARLWLLAQGAGITVASGPIVLAPLLLTLGIAWGLAGVGRVVVRVAGPTGTRDAVRAVGVLTGAHVVLTAVLALVADGPGADVGLPRAVLGSALLSVAAAGWGVSRESGALDAALGRLPSQTGPVLRGVLAGLLTALALCLAVVVIALAADADGYAAVSGRLGGAGAGALGLLGLGVLLLPNAAAAVLGLAAGPGFWVGSGTFVSVHGVTLGQVPALPMLAALPDTQAVPLLAFASQAIPVLAGLVAGRTLARRFAAGDGGSVVAGLGGVLAGVLLGGACGLLVRAAGGSLGDAGLAQVGAPPVATGVAVAAQAGIAAALAATATRWRTAA</sequence>
<dbReference type="Proteomes" id="UP001183222">
    <property type="component" value="Unassembled WGS sequence"/>
</dbReference>
<proteinExistence type="predicted"/>
<keyword evidence="3" id="KW-1185">Reference proteome</keyword>
<reference evidence="3" key="1">
    <citation type="submission" date="2023-07" db="EMBL/GenBank/DDBJ databases">
        <title>30 novel species of actinomycetes from the DSMZ collection.</title>
        <authorList>
            <person name="Nouioui I."/>
        </authorList>
    </citation>
    <scope>NUCLEOTIDE SEQUENCE [LARGE SCALE GENOMIC DNA]</scope>
    <source>
        <strain evidence="3">DSM 46792</strain>
    </source>
</reference>
<feature type="transmembrane region" description="Helical" evidence="1">
    <location>
        <begin position="252"/>
        <end position="274"/>
    </location>
</feature>
<keyword evidence="1" id="KW-0812">Transmembrane</keyword>
<feature type="transmembrane region" description="Helical" evidence="1">
    <location>
        <begin position="63"/>
        <end position="81"/>
    </location>
</feature>
<organism evidence="2 3">
    <name type="scientific">Blastococcus goldschmidtiae</name>
    <dbReference type="NCBI Taxonomy" id="3075546"/>
    <lineage>
        <taxon>Bacteria</taxon>
        <taxon>Bacillati</taxon>
        <taxon>Actinomycetota</taxon>
        <taxon>Actinomycetes</taxon>
        <taxon>Geodermatophilales</taxon>
        <taxon>Geodermatophilaceae</taxon>
        <taxon>Blastococcus</taxon>
    </lineage>
</organism>
<feature type="transmembrane region" description="Helical" evidence="1">
    <location>
        <begin position="87"/>
        <end position="108"/>
    </location>
</feature>
<protein>
    <submittedName>
        <fullName evidence="2">DUF6350 family protein</fullName>
    </submittedName>
</protein>
<keyword evidence="1" id="KW-0472">Membrane</keyword>
<comment type="caution">
    <text evidence="2">The sequence shown here is derived from an EMBL/GenBank/DDBJ whole genome shotgun (WGS) entry which is preliminary data.</text>
</comment>
<feature type="transmembrane region" description="Helical" evidence="1">
    <location>
        <begin position="190"/>
        <end position="215"/>
    </location>
</feature>
<evidence type="ECO:0000313" key="3">
    <source>
        <dbReference type="Proteomes" id="UP001183222"/>
    </source>
</evidence>
<dbReference type="RefSeq" id="WP_311343852.1">
    <property type="nucleotide sequence ID" value="NZ_JAVREI010000001.1"/>
</dbReference>
<dbReference type="InterPro" id="IPR045931">
    <property type="entry name" value="DUF6350"/>
</dbReference>
<evidence type="ECO:0000256" key="1">
    <source>
        <dbReference type="SAM" id="Phobius"/>
    </source>
</evidence>
<feature type="transmembrane region" description="Helical" evidence="1">
    <location>
        <begin position="120"/>
        <end position="141"/>
    </location>
</feature>
<feature type="transmembrane region" description="Helical" evidence="1">
    <location>
        <begin position="153"/>
        <end position="169"/>
    </location>
</feature>
<evidence type="ECO:0000313" key="2">
    <source>
        <dbReference type="EMBL" id="MDT0275039.1"/>
    </source>
</evidence>
<feature type="transmembrane region" description="Helical" evidence="1">
    <location>
        <begin position="294"/>
        <end position="316"/>
    </location>
</feature>
<feature type="transmembrane region" description="Helical" evidence="1">
    <location>
        <begin position="227"/>
        <end position="245"/>
    </location>
</feature>